<sequence length="320" mass="37050">MKKYIFVIALMAVLAGCKKESEAEKKIAEIPVPAVKIERFDKEFFDAGPQGLVTLKQKFPYLFPEGNDDAVWLNKMKDPFMLKLKAEADKKFSNINHLEDEVGAFLQHVKYYYPQLPTPKVVTLISDDTDIKAVYTPEVILIPLSLYLGKDNYLYEGLNKYEIQQYTPEQIMPDIASSFMYGKVAPPRDRQLLSLMIYWGKELYAKDLLIPDTPENDRIGYTKEQLAWAEANETEIWRYFVDKKLLYDSDPKLPARFINPAPFSKFYLELDNESPGRIGQWIGWQIVKAYAENNKNVPLQDLLAMDAKTIFDNSKYKPKK</sequence>
<dbReference type="Proteomes" id="UP001597480">
    <property type="component" value="Unassembled WGS sequence"/>
</dbReference>
<protein>
    <submittedName>
        <fullName evidence="1">Gliding motility lipoprotein GldB</fullName>
    </submittedName>
</protein>
<dbReference type="PROSITE" id="PS51257">
    <property type="entry name" value="PROKAR_LIPOPROTEIN"/>
    <property type="match status" value="1"/>
</dbReference>
<reference evidence="2" key="1">
    <citation type="journal article" date="2019" name="Int. J. Syst. Evol. Microbiol.">
        <title>The Global Catalogue of Microorganisms (GCM) 10K type strain sequencing project: providing services to taxonomists for standard genome sequencing and annotation.</title>
        <authorList>
            <consortium name="The Broad Institute Genomics Platform"/>
            <consortium name="The Broad Institute Genome Sequencing Center for Infectious Disease"/>
            <person name="Wu L."/>
            <person name="Ma J."/>
        </authorList>
    </citation>
    <scope>NUCLEOTIDE SEQUENCE [LARGE SCALE GENOMIC DNA]</scope>
    <source>
        <strain evidence="2">KCTC 42107</strain>
    </source>
</reference>
<evidence type="ECO:0000313" key="1">
    <source>
        <dbReference type="EMBL" id="MFD2600519.1"/>
    </source>
</evidence>
<gene>
    <name evidence="1" type="primary">gldB</name>
    <name evidence="1" type="ORF">ACFSR3_00500</name>
</gene>
<accession>A0ABW5NN42</accession>
<keyword evidence="1" id="KW-0449">Lipoprotein</keyword>
<proteinExistence type="predicted"/>
<dbReference type="EMBL" id="JBHUMD010000001">
    <property type="protein sequence ID" value="MFD2600519.1"/>
    <property type="molecule type" value="Genomic_DNA"/>
</dbReference>
<dbReference type="Pfam" id="PF25594">
    <property type="entry name" value="GldB_lipo"/>
    <property type="match status" value="1"/>
</dbReference>
<keyword evidence="2" id="KW-1185">Reference proteome</keyword>
<organism evidence="1 2">
    <name type="scientific">Flavobacterium suzhouense</name>
    <dbReference type="NCBI Taxonomy" id="1529638"/>
    <lineage>
        <taxon>Bacteria</taxon>
        <taxon>Pseudomonadati</taxon>
        <taxon>Bacteroidota</taxon>
        <taxon>Flavobacteriia</taxon>
        <taxon>Flavobacteriales</taxon>
        <taxon>Flavobacteriaceae</taxon>
        <taxon>Flavobacterium</taxon>
    </lineage>
</organism>
<evidence type="ECO:0000313" key="2">
    <source>
        <dbReference type="Proteomes" id="UP001597480"/>
    </source>
</evidence>
<name>A0ABW5NN42_9FLAO</name>
<dbReference type="NCBIfam" id="TIGR03514">
    <property type="entry name" value="GldB_lipo"/>
    <property type="match status" value="1"/>
</dbReference>
<comment type="caution">
    <text evidence="1">The sequence shown here is derived from an EMBL/GenBank/DDBJ whole genome shotgun (WGS) entry which is preliminary data.</text>
</comment>
<dbReference type="RefSeq" id="WP_379819223.1">
    <property type="nucleotide sequence ID" value="NZ_JBHUMD010000001.1"/>
</dbReference>
<dbReference type="InterPro" id="IPR019853">
    <property type="entry name" value="GldB-like"/>
</dbReference>